<dbReference type="Proteomes" id="UP000620327">
    <property type="component" value="Unassembled WGS sequence"/>
</dbReference>
<dbReference type="GO" id="GO:0000166">
    <property type="term" value="F:nucleotide binding"/>
    <property type="evidence" value="ECO:0007669"/>
    <property type="project" value="InterPro"/>
</dbReference>
<protein>
    <submittedName>
        <fullName evidence="5">Gfo/Idh/MocA family oxidoreductase</fullName>
    </submittedName>
</protein>
<dbReference type="SUPFAM" id="SSF51735">
    <property type="entry name" value="NAD(P)-binding Rossmann-fold domains"/>
    <property type="match status" value="1"/>
</dbReference>
<dbReference type="RefSeq" id="WP_187015229.1">
    <property type="nucleotide sequence ID" value="NZ_JACOQI010000011.1"/>
</dbReference>
<dbReference type="PANTHER" id="PTHR22604">
    <property type="entry name" value="OXIDOREDUCTASES"/>
    <property type="match status" value="1"/>
</dbReference>
<comment type="caution">
    <text evidence="5">The sequence shown here is derived from an EMBL/GenBank/DDBJ whole genome shotgun (WGS) entry which is preliminary data.</text>
</comment>
<dbReference type="EMBL" id="JACOQI010000011">
    <property type="protein sequence ID" value="MBC5771000.1"/>
    <property type="molecule type" value="Genomic_DNA"/>
</dbReference>
<evidence type="ECO:0000313" key="5">
    <source>
        <dbReference type="EMBL" id="MBC5771000.1"/>
    </source>
</evidence>
<keyword evidence="2" id="KW-0560">Oxidoreductase</keyword>
<evidence type="ECO:0000313" key="6">
    <source>
        <dbReference type="Proteomes" id="UP000620327"/>
    </source>
</evidence>
<evidence type="ECO:0000259" key="4">
    <source>
        <dbReference type="Pfam" id="PF22725"/>
    </source>
</evidence>
<evidence type="ECO:0000259" key="3">
    <source>
        <dbReference type="Pfam" id="PF01408"/>
    </source>
</evidence>
<sequence>MEKNRVRWGVLGCSGIGKNRTIPAMLSTSNAELYAIAGRNEEKLKAYAEPFAPKKLYTDYQALLNDENVDAVYVPLPNGLHMEWAIKAAEAGKHILCEKPLAMNEEQVKKMFAAAKSNHVLLEEAYAYRHAQLAQRVKEIIDSGEIGRIRYLESKHSTFDTNREGIRYQKGVGGGAVYDVTCYNVSLASYLFGKDPTEIHVSCSFDEKTGVDLADAVLLRYENSGVASLYAGLDAYPRGCFSIIGDSGRIDVDHKFNSRGLCKIRVGKNARPQNAEYVDEITTEYTIWVDDNYYMEFEQFGNAILHGTPLTVTEEESLRTARICDAIQKIGGI</sequence>
<evidence type="ECO:0000256" key="1">
    <source>
        <dbReference type="ARBA" id="ARBA00010928"/>
    </source>
</evidence>
<keyword evidence="6" id="KW-1185">Reference proteome</keyword>
<accession>A0A923MHX9</accession>
<feature type="domain" description="GFO/IDH/MocA-like oxidoreductase" evidence="4">
    <location>
        <begin position="135"/>
        <end position="250"/>
    </location>
</feature>
<dbReference type="AlphaFoldDB" id="A0A923MHX9"/>
<evidence type="ECO:0000256" key="2">
    <source>
        <dbReference type="ARBA" id="ARBA00023002"/>
    </source>
</evidence>
<feature type="domain" description="Gfo/Idh/MocA-like oxidoreductase N-terminal" evidence="3">
    <location>
        <begin position="6"/>
        <end position="123"/>
    </location>
</feature>
<gene>
    <name evidence="5" type="ORF">H8Z83_11830</name>
</gene>
<dbReference type="InterPro" id="IPR055170">
    <property type="entry name" value="GFO_IDH_MocA-like_dom"/>
</dbReference>
<dbReference type="InterPro" id="IPR036291">
    <property type="entry name" value="NAD(P)-bd_dom_sf"/>
</dbReference>
<name>A0A923MHX9_9FIRM</name>
<dbReference type="GO" id="GO:0016491">
    <property type="term" value="F:oxidoreductase activity"/>
    <property type="evidence" value="ECO:0007669"/>
    <property type="project" value="UniProtKB-KW"/>
</dbReference>
<dbReference type="Gene3D" id="3.40.50.720">
    <property type="entry name" value="NAD(P)-binding Rossmann-like Domain"/>
    <property type="match status" value="1"/>
</dbReference>
<dbReference type="InterPro" id="IPR000683">
    <property type="entry name" value="Gfo/Idh/MocA-like_OxRdtase_N"/>
</dbReference>
<dbReference type="SUPFAM" id="SSF55347">
    <property type="entry name" value="Glyceraldehyde-3-phosphate dehydrogenase-like, C-terminal domain"/>
    <property type="match status" value="1"/>
</dbReference>
<dbReference type="PANTHER" id="PTHR22604:SF105">
    <property type="entry name" value="TRANS-1,2-DIHYDROBENZENE-1,2-DIOL DEHYDROGENASE"/>
    <property type="match status" value="1"/>
</dbReference>
<organism evidence="5 6">
    <name type="scientific">Dysosmobacter segnis</name>
    <dbReference type="NCBI Taxonomy" id="2763042"/>
    <lineage>
        <taxon>Bacteria</taxon>
        <taxon>Bacillati</taxon>
        <taxon>Bacillota</taxon>
        <taxon>Clostridia</taxon>
        <taxon>Eubacteriales</taxon>
        <taxon>Oscillospiraceae</taxon>
        <taxon>Dysosmobacter</taxon>
    </lineage>
</organism>
<comment type="similarity">
    <text evidence="1">Belongs to the Gfo/Idh/MocA family.</text>
</comment>
<dbReference type="Pfam" id="PF22725">
    <property type="entry name" value="GFO_IDH_MocA_C3"/>
    <property type="match status" value="1"/>
</dbReference>
<reference evidence="5" key="1">
    <citation type="submission" date="2020-08" db="EMBL/GenBank/DDBJ databases">
        <title>Genome public.</title>
        <authorList>
            <person name="Liu C."/>
            <person name="Sun Q."/>
        </authorList>
    </citation>
    <scope>NUCLEOTIDE SEQUENCE</scope>
    <source>
        <strain evidence="5">BX15</strain>
    </source>
</reference>
<dbReference type="Pfam" id="PF01408">
    <property type="entry name" value="GFO_IDH_MocA"/>
    <property type="match status" value="1"/>
</dbReference>
<dbReference type="InterPro" id="IPR050984">
    <property type="entry name" value="Gfo/Idh/MocA_domain"/>
</dbReference>
<proteinExistence type="inferred from homology"/>
<dbReference type="Gene3D" id="3.30.360.10">
    <property type="entry name" value="Dihydrodipicolinate Reductase, domain 2"/>
    <property type="match status" value="1"/>
</dbReference>